<reference evidence="1 2" key="1">
    <citation type="submission" date="2024-09" db="EMBL/GenBank/DDBJ databases">
        <authorList>
            <person name="Sun Q."/>
            <person name="Mori K."/>
        </authorList>
    </citation>
    <scope>NUCLEOTIDE SEQUENCE [LARGE SCALE GENOMIC DNA]</scope>
    <source>
        <strain evidence="1 2">TBRC 3947</strain>
    </source>
</reference>
<comment type="caution">
    <text evidence="1">The sequence shown here is derived from an EMBL/GenBank/DDBJ whole genome shotgun (WGS) entry which is preliminary data.</text>
</comment>
<gene>
    <name evidence="1" type="ORF">ACFFIA_06005</name>
</gene>
<evidence type="ECO:0008006" key="3">
    <source>
        <dbReference type="Google" id="ProtNLM"/>
    </source>
</evidence>
<protein>
    <recommendedName>
        <fullName evidence="3">Peptidoglycan binding-like domain-containing protein</fullName>
    </recommendedName>
</protein>
<accession>A0ABV6LY87</accession>
<sequence>MVLARKLVPPLGQVGDAVGDSAGPDPSGDVECVVAELAGVLGLCGGGGGVEAGDQRGMQGSSAYAALAQVQGLFGVSDGLFGAAEVEELLLAGAQRVDVGQGDPPAPAM</sequence>
<dbReference type="RefSeq" id="WP_377246662.1">
    <property type="nucleotide sequence ID" value="NZ_JBHLUH010000007.1"/>
</dbReference>
<dbReference type="EMBL" id="JBHLUH010000007">
    <property type="protein sequence ID" value="MFC0527208.1"/>
    <property type="molecule type" value="Genomic_DNA"/>
</dbReference>
<keyword evidence="2" id="KW-1185">Reference proteome</keyword>
<evidence type="ECO:0000313" key="1">
    <source>
        <dbReference type="EMBL" id="MFC0527208.1"/>
    </source>
</evidence>
<evidence type="ECO:0000313" key="2">
    <source>
        <dbReference type="Proteomes" id="UP001589867"/>
    </source>
</evidence>
<organism evidence="1 2">
    <name type="scientific">Phytohabitans kaempferiae</name>
    <dbReference type="NCBI Taxonomy" id="1620943"/>
    <lineage>
        <taxon>Bacteria</taxon>
        <taxon>Bacillati</taxon>
        <taxon>Actinomycetota</taxon>
        <taxon>Actinomycetes</taxon>
        <taxon>Micromonosporales</taxon>
        <taxon>Micromonosporaceae</taxon>
    </lineage>
</organism>
<proteinExistence type="predicted"/>
<dbReference type="Proteomes" id="UP001589867">
    <property type="component" value="Unassembled WGS sequence"/>
</dbReference>
<name>A0ABV6LY87_9ACTN</name>